<reference evidence="2 3" key="1">
    <citation type="journal article" date="2016" name="Mol. Biol. Evol.">
        <title>Comparative Genomics of Early-Diverging Mushroom-Forming Fungi Provides Insights into the Origins of Lignocellulose Decay Capabilities.</title>
        <authorList>
            <person name="Nagy L.G."/>
            <person name="Riley R."/>
            <person name="Tritt A."/>
            <person name="Adam C."/>
            <person name="Daum C."/>
            <person name="Floudas D."/>
            <person name="Sun H."/>
            <person name="Yadav J.S."/>
            <person name="Pangilinan J."/>
            <person name="Larsson K.H."/>
            <person name="Matsuura K."/>
            <person name="Barry K."/>
            <person name="Labutti K."/>
            <person name="Kuo R."/>
            <person name="Ohm R.A."/>
            <person name="Bhattacharya S.S."/>
            <person name="Shirouzu T."/>
            <person name="Yoshinaga Y."/>
            <person name="Martin F.M."/>
            <person name="Grigoriev I.V."/>
            <person name="Hibbett D.S."/>
        </authorList>
    </citation>
    <scope>NUCLEOTIDE SEQUENCE [LARGE SCALE GENOMIC DNA]</scope>
    <source>
        <strain evidence="2 3">HHB12029</strain>
    </source>
</reference>
<accession>A0A165BEI7</accession>
<evidence type="ECO:0000259" key="1">
    <source>
        <dbReference type="Pfam" id="PF12937"/>
    </source>
</evidence>
<feature type="domain" description="F-box" evidence="1">
    <location>
        <begin position="33"/>
        <end position="95"/>
    </location>
</feature>
<dbReference type="InParanoid" id="A0A165BEI7"/>
<evidence type="ECO:0000313" key="2">
    <source>
        <dbReference type="EMBL" id="KZV80460.1"/>
    </source>
</evidence>
<dbReference type="Pfam" id="PF12937">
    <property type="entry name" value="F-box-like"/>
    <property type="match status" value="1"/>
</dbReference>
<gene>
    <name evidence="2" type="ORF">EXIGLDRAFT_845487</name>
</gene>
<name>A0A165BEI7_EXIGL</name>
<protein>
    <recommendedName>
        <fullName evidence="1">F-box domain-containing protein</fullName>
    </recommendedName>
</protein>
<organism evidence="2 3">
    <name type="scientific">Exidia glandulosa HHB12029</name>
    <dbReference type="NCBI Taxonomy" id="1314781"/>
    <lineage>
        <taxon>Eukaryota</taxon>
        <taxon>Fungi</taxon>
        <taxon>Dikarya</taxon>
        <taxon>Basidiomycota</taxon>
        <taxon>Agaricomycotina</taxon>
        <taxon>Agaricomycetes</taxon>
        <taxon>Auriculariales</taxon>
        <taxon>Exidiaceae</taxon>
        <taxon>Exidia</taxon>
    </lineage>
</organism>
<keyword evidence="3" id="KW-1185">Reference proteome</keyword>
<dbReference type="AlphaFoldDB" id="A0A165BEI7"/>
<evidence type="ECO:0000313" key="3">
    <source>
        <dbReference type="Proteomes" id="UP000077266"/>
    </source>
</evidence>
<dbReference type="InterPro" id="IPR001810">
    <property type="entry name" value="F-box_dom"/>
</dbReference>
<dbReference type="Proteomes" id="UP000077266">
    <property type="component" value="Unassembled WGS sequence"/>
</dbReference>
<proteinExistence type="predicted"/>
<dbReference type="EMBL" id="KV426478">
    <property type="protein sequence ID" value="KZV80460.1"/>
    <property type="molecule type" value="Genomic_DNA"/>
</dbReference>
<sequence length="506" mass="56411">MKAPYTILLRLLRKKHRPKTRPGNSNAASLATRLPEDVLFAIFAVLRPAMGPKDDPWTHPDGFYAVVRHTLVSAARVCRAWFVAATATLYRSVRLRTAKKCIAFARALVSRPQLAAAVRDVGLPKDSAKLSLPLDRTRRGLQRRLNPAQRRLRAAVITIVDRCTNAASFSLAFPGSGAIFDTFRLDVLAPRVRKVTLYQRGVEERNSGSEPPSNRWYTRFSSLSASSAPRFANAEILCLSNIISYHFGSAPIRTSFPALRALFLSWVHIPASGLCGLLLELGPLLETLSLYGVIVSTLHHGTWSSPLALLDEQVIPHGSMSALSDLRLLDPFPHRPIAGNGRLSNFHTGVSTLIKLTNNTTHLKVMHVVPAALEQLTVYYDITDGSRTVALRIHTDPLLVAASLKRRLPQFKRCAPLLRTVLLRVCDALLAELALWQIGSFLLHSFCRNLDLDFKTELHLNHPSIRLAIHRADLAKRGLRIEEQDEKRYSHEIASQRNGWNVPGFY</sequence>